<proteinExistence type="predicted"/>
<keyword evidence="2" id="KW-0539">Nucleus</keyword>
<feature type="compositionally biased region" description="Basic residues" evidence="3">
    <location>
        <begin position="240"/>
        <end position="250"/>
    </location>
</feature>
<feature type="compositionally biased region" description="Basic and acidic residues" evidence="3">
    <location>
        <begin position="288"/>
        <end position="312"/>
    </location>
</feature>
<feature type="compositionally biased region" description="Basic and acidic residues" evidence="3">
    <location>
        <begin position="462"/>
        <end position="478"/>
    </location>
</feature>
<dbReference type="Pfam" id="PF24245">
    <property type="entry name" value="INO80F"/>
    <property type="match status" value="1"/>
</dbReference>
<feature type="compositionally biased region" description="Basic and acidic residues" evidence="3">
    <location>
        <begin position="586"/>
        <end position="598"/>
    </location>
</feature>
<feature type="compositionally biased region" description="Pro residues" evidence="3">
    <location>
        <begin position="89"/>
        <end position="102"/>
    </location>
</feature>
<dbReference type="STRING" id="231916.A0A409VJY4"/>
<gene>
    <name evidence="5" type="ORF">CVT26_009481</name>
</gene>
<name>A0A409VJY4_9AGAR</name>
<dbReference type="GO" id="GO:0005634">
    <property type="term" value="C:nucleus"/>
    <property type="evidence" value="ECO:0007669"/>
    <property type="project" value="UniProtKB-SubCell"/>
</dbReference>
<feature type="compositionally biased region" description="Basic and acidic residues" evidence="3">
    <location>
        <begin position="528"/>
        <end position="544"/>
    </location>
</feature>
<feature type="domain" description="INO80 complex subunit F" evidence="4">
    <location>
        <begin position="39"/>
        <end position="85"/>
    </location>
</feature>
<reference evidence="5 6" key="1">
    <citation type="journal article" date="2018" name="Evol. Lett.">
        <title>Horizontal gene cluster transfer increased hallucinogenic mushroom diversity.</title>
        <authorList>
            <person name="Reynolds H.T."/>
            <person name="Vijayakumar V."/>
            <person name="Gluck-Thaler E."/>
            <person name="Korotkin H.B."/>
            <person name="Matheny P.B."/>
            <person name="Slot J.C."/>
        </authorList>
    </citation>
    <scope>NUCLEOTIDE SEQUENCE [LARGE SCALE GENOMIC DNA]</scope>
    <source>
        <strain evidence="5 6">SRW20</strain>
    </source>
</reference>
<dbReference type="OrthoDB" id="10070927at2759"/>
<dbReference type="Proteomes" id="UP000284706">
    <property type="component" value="Unassembled WGS sequence"/>
</dbReference>
<dbReference type="EMBL" id="NHYE01005627">
    <property type="protein sequence ID" value="PPQ66581.1"/>
    <property type="molecule type" value="Genomic_DNA"/>
</dbReference>
<evidence type="ECO:0000256" key="3">
    <source>
        <dbReference type="SAM" id="MobiDB-lite"/>
    </source>
</evidence>
<feature type="compositionally biased region" description="Basic residues" evidence="3">
    <location>
        <begin position="576"/>
        <end position="585"/>
    </location>
</feature>
<feature type="compositionally biased region" description="Basic and acidic residues" evidence="3">
    <location>
        <begin position="345"/>
        <end position="384"/>
    </location>
</feature>
<protein>
    <recommendedName>
        <fullName evidence="4">INO80 complex subunit F domain-containing protein</fullName>
    </recommendedName>
</protein>
<feature type="compositionally biased region" description="Low complexity" evidence="3">
    <location>
        <begin position="11"/>
        <end position="20"/>
    </location>
</feature>
<dbReference type="InParanoid" id="A0A409VJY4"/>
<accession>A0A409VJY4</accession>
<feature type="compositionally biased region" description="Polar residues" evidence="3">
    <location>
        <begin position="112"/>
        <end position="121"/>
    </location>
</feature>
<comment type="subcellular location">
    <subcellularLocation>
        <location evidence="1">Nucleus</location>
    </subcellularLocation>
</comment>
<feature type="compositionally biased region" description="Pro residues" evidence="3">
    <location>
        <begin position="1"/>
        <end position="10"/>
    </location>
</feature>
<comment type="caution">
    <text evidence="5">The sequence shown here is derived from an EMBL/GenBank/DDBJ whole genome shotgun (WGS) entry which is preliminary data.</text>
</comment>
<evidence type="ECO:0000259" key="4">
    <source>
        <dbReference type="Pfam" id="PF24245"/>
    </source>
</evidence>
<evidence type="ECO:0000256" key="1">
    <source>
        <dbReference type="ARBA" id="ARBA00004123"/>
    </source>
</evidence>
<evidence type="ECO:0000313" key="6">
    <source>
        <dbReference type="Proteomes" id="UP000284706"/>
    </source>
</evidence>
<feature type="region of interest" description="Disordered" evidence="3">
    <location>
        <begin position="1"/>
        <end position="27"/>
    </location>
</feature>
<feature type="compositionally biased region" description="Basic and acidic residues" evidence="3">
    <location>
        <begin position="405"/>
        <end position="426"/>
    </location>
</feature>
<organism evidence="5 6">
    <name type="scientific">Gymnopilus dilepis</name>
    <dbReference type="NCBI Taxonomy" id="231916"/>
    <lineage>
        <taxon>Eukaryota</taxon>
        <taxon>Fungi</taxon>
        <taxon>Dikarya</taxon>
        <taxon>Basidiomycota</taxon>
        <taxon>Agaricomycotina</taxon>
        <taxon>Agaricomycetes</taxon>
        <taxon>Agaricomycetidae</taxon>
        <taxon>Agaricales</taxon>
        <taxon>Agaricineae</taxon>
        <taxon>Hymenogastraceae</taxon>
        <taxon>Gymnopilus</taxon>
    </lineage>
</organism>
<feature type="compositionally biased region" description="Basic and acidic residues" evidence="3">
    <location>
        <begin position="490"/>
        <end position="503"/>
    </location>
</feature>
<evidence type="ECO:0000313" key="5">
    <source>
        <dbReference type="EMBL" id="PPQ66581.1"/>
    </source>
</evidence>
<dbReference type="AlphaFoldDB" id="A0A409VJY4"/>
<dbReference type="InterPro" id="IPR056513">
    <property type="entry name" value="INO80F"/>
</dbReference>
<evidence type="ECO:0000256" key="2">
    <source>
        <dbReference type="ARBA" id="ARBA00023242"/>
    </source>
</evidence>
<feature type="compositionally biased region" description="Low complexity" evidence="3">
    <location>
        <begin position="221"/>
        <end position="239"/>
    </location>
</feature>
<feature type="region of interest" description="Disordered" evidence="3">
    <location>
        <begin position="83"/>
        <end position="598"/>
    </location>
</feature>
<sequence length="598" mass="66693">MSPVPSPAPPSQSQLAPPARQKQKLAPVGIAAGAEDAKYHAKYKELKRKVKDVEADNDKLHFKILQAKLSIRRMKMERAVLYERLSQAPPSPPLQDHPPLPPTHHNAAGPLQPSSRQVSGSHQHREMRMHPSAMDPDQIHAPQEHIRSQGSSRIAPVQEARPVPVMDEPMGSTAAYSPHMSVHSPRRASGGHDGGRHHLPALPPMPPSVQHQYDVGRGHSHSNSHASPPLHHAHSGSSHSHSRNRSHSSSRSRSQNVPPPAYRVPGQPHHYPESLPPVHQPMHSPPLSERERPRHTAEPHEYADPHAYDRHPTRLPLSPGAHPSDSRSAGRIHAHQRLGPGTYINREEYHDKQRDRDFERQRERDWELERERERERDRPREYTRSGEMSASHMHSPPLSAHRSHSQIDRGDYEPHMPPRSREEPAYYHDSLAPSGYPRLSRSDTPGSGSASGSGAGAADVPSRPDSRSQYYERGDRTRSSTYRLRAVPQQHEDVADFSREEGRSQQVLGDRAPVGGGGGGGNNFSVSEHSHPSLDSRKRGRNDMDVDSDNDVGGDMPPSGSAAYASGRLQEDRGSKRYQREHHRRSVDDHEEARMGPS</sequence>
<keyword evidence="6" id="KW-1185">Reference proteome</keyword>